<keyword evidence="2" id="KW-1133">Transmembrane helix</keyword>
<organism evidence="4 5">
    <name type="scientific">Mizuhopecten yessoensis</name>
    <name type="common">Japanese scallop</name>
    <name type="synonym">Patinopecten yessoensis</name>
    <dbReference type="NCBI Taxonomy" id="6573"/>
    <lineage>
        <taxon>Eukaryota</taxon>
        <taxon>Metazoa</taxon>
        <taxon>Spiralia</taxon>
        <taxon>Lophotrochozoa</taxon>
        <taxon>Mollusca</taxon>
        <taxon>Bivalvia</taxon>
        <taxon>Autobranchia</taxon>
        <taxon>Pteriomorphia</taxon>
        <taxon>Pectinida</taxon>
        <taxon>Pectinoidea</taxon>
        <taxon>Pectinidae</taxon>
        <taxon>Mizuhopecten</taxon>
    </lineage>
</organism>
<comment type="caution">
    <text evidence="4">The sequence shown here is derived from an EMBL/GenBank/DDBJ whole genome shotgun (WGS) entry which is preliminary data.</text>
</comment>
<dbReference type="Pfam" id="PF13855">
    <property type="entry name" value="LRR_8"/>
    <property type="match status" value="1"/>
</dbReference>
<sequence>MLFLRLVSGVLCLLLALPMSNATPTGCTETGSYGTCDFSSWSPPLVSGDFSTSPCYITLNNVDGTLPANAFSGLSDCADPSGQRSIAITCTGSNVLVIAANAFAGTMTWITELSITDCVISAGISSSDLSGLSGVVDFLTSGGTIASFAATTFSGLPMNSIAMSGTTLTAATFPSGFLENAGSAMTKITLDNLGLTSIPSGAFDGKSAVTALNVANNALTTLETNAFDSMTSLSTLSITGNQWACTCDISYLVKWVKYTGVTLDGDITCMTPTAYNGTLLNKVSFALGCETTTTTASTDDSTWDKALKYGTAVIATLALGVAIATMVSHCCMMQKMAQGGNSPNTSNQKTKNSKRIVTPLPVNEPTRNNFF</sequence>
<proteinExistence type="predicted"/>
<name>A0A210PVT1_MIZYE</name>
<evidence type="ECO:0000313" key="4">
    <source>
        <dbReference type="EMBL" id="OWF40576.1"/>
    </source>
</evidence>
<evidence type="ECO:0000313" key="5">
    <source>
        <dbReference type="Proteomes" id="UP000242188"/>
    </source>
</evidence>
<feature type="chain" id="PRO_5012374492" evidence="3">
    <location>
        <begin position="23"/>
        <end position="371"/>
    </location>
</feature>
<feature type="transmembrane region" description="Helical" evidence="2">
    <location>
        <begin position="306"/>
        <end position="327"/>
    </location>
</feature>
<evidence type="ECO:0000256" key="1">
    <source>
        <dbReference type="ARBA" id="ARBA00022729"/>
    </source>
</evidence>
<keyword evidence="2" id="KW-0472">Membrane</keyword>
<gene>
    <name evidence="4" type="ORF">KP79_PYT20008</name>
</gene>
<reference evidence="4 5" key="1">
    <citation type="journal article" date="2017" name="Nat. Ecol. Evol.">
        <title>Scallop genome provides insights into evolution of bilaterian karyotype and development.</title>
        <authorList>
            <person name="Wang S."/>
            <person name="Zhang J."/>
            <person name="Jiao W."/>
            <person name="Li J."/>
            <person name="Xun X."/>
            <person name="Sun Y."/>
            <person name="Guo X."/>
            <person name="Huan P."/>
            <person name="Dong B."/>
            <person name="Zhang L."/>
            <person name="Hu X."/>
            <person name="Sun X."/>
            <person name="Wang J."/>
            <person name="Zhao C."/>
            <person name="Wang Y."/>
            <person name="Wang D."/>
            <person name="Huang X."/>
            <person name="Wang R."/>
            <person name="Lv J."/>
            <person name="Li Y."/>
            <person name="Zhang Z."/>
            <person name="Liu B."/>
            <person name="Lu W."/>
            <person name="Hui Y."/>
            <person name="Liang J."/>
            <person name="Zhou Z."/>
            <person name="Hou R."/>
            <person name="Li X."/>
            <person name="Liu Y."/>
            <person name="Li H."/>
            <person name="Ning X."/>
            <person name="Lin Y."/>
            <person name="Zhao L."/>
            <person name="Xing Q."/>
            <person name="Dou J."/>
            <person name="Li Y."/>
            <person name="Mao J."/>
            <person name="Guo H."/>
            <person name="Dou H."/>
            <person name="Li T."/>
            <person name="Mu C."/>
            <person name="Jiang W."/>
            <person name="Fu Q."/>
            <person name="Fu X."/>
            <person name="Miao Y."/>
            <person name="Liu J."/>
            <person name="Yu Q."/>
            <person name="Li R."/>
            <person name="Liao H."/>
            <person name="Li X."/>
            <person name="Kong Y."/>
            <person name="Jiang Z."/>
            <person name="Chourrout D."/>
            <person name="Li R."/>
            <person name="Bao Z."/>
        </authorList>
    </citation>
    <scope>NUCLEOTIDE SEQUENCE [LARGE SCALE GENOMIC DNA]</scope>
    <source>
        <strain evidence="4 5">PY_sf001</strain>
    </source>
</reference>
<feature type="signal peptide" evidence="3">
    <location>
        <begin position="1"/>
        <end position="22"/>
    </location>
</feature>
<keyword evidence="1 3" id="KW-0732">Signal</keyword>
<evidence type="ECO:0000256" key="2">
    <source>
        <dbReference type="SAM" id="Phobius"/>
    </source>
</evidence>
<dbReference type="GO" id="GO:0005615">
    <property type="term" value="C:extracellular space"/>
    <property type="evidence" value="ECO:0007669"/>
    <property type="project" value="TreeGrafter"/>
</dbReference>
<accession>A0A210PVT1</accession>
<keyword evidence="5" id="KW-1185">Reference proteome</keyword>
<dbReference type="STRING" id="6573.A0A210PVT1"/>
<dbReference type="InterPro" id="IPR001611">
    <property type="entry name" value="Leu-rich_rpt"/>
</dbReference>
<evidence type="ECO:0000256" key="3">
    <source>
        <dbReference type="SAM" id="SignalP"/>
    </source>
</evidence>
<dbReference type="AlphaFoldDB" id="A0A210PVT1"/>
<dbReference type="EMBL" id="NEDP02005460">
    <property type="protein sequence ID" value="OWF40576.1"/>
    <property type="molecule type" value="Genomic_DNA"/>
</dbReference>
<dbReference type="Gene3D" id="3.80.10.10">
    <property type="entry name" value="Ribonuclease Inhibitor"/>
    <property type="match status" value="1"/>
</dbReference>
<dbReference type="PANTHER" id="PTHR24373:SF397">
    <property type="entry name" value="IG-LIKE DOMAIN-CONTAINING PROTEIN"/>
    <property type="match status" value="1"/>
</dbReference>
<dbReference type="OrthoDB" id="6090588at2759"/>
<dbReference type="PANTHER" id="PTHR24373">
    <property type="entry name" value="SLIT RELATED LEUCINE-RICH REPEAT NEURONAL PROTEIN"/>
    <property type="match status" value="1"/>
</dbReference>
<dbReference type="InterPro" id="IPR050328">
    <property type="entry name" value="Dev_Immune_Receptor"/>
</dbReference>
<dbReference type="SUPFAM" id="SSF52058">
    <property type="entry name" value="L domain-like"/>
    <property type="match status" value="1"/>
</dbReference>
<dbReference type="GO" id="GO:0031012">
    <property type="term" value="C:extracellular matrix"/>
    <property type="evidence" value="ECO:0007669"/>
    <property type="project" value="TreeGrafter"/>
</dbReference>
<dbReference type="InterPro" id="IPR032675">
    <property type="entry name" value="LRR_dom_sf"/>
</dbReference>
<dbReference type="Proteomes" id="UP000242188">
    <property type="component" value="Unassembled WGS sequence"/>
</dbReference>
<protein>
    <submittedName>
        <fullName evidence="4">Chondroadherin</fullName>
    </submittedName>
</protein>
<keyword evidence="2" id="KW-0812">Transmembrane</keyword>